<name>A0A0M0HZ71_9VIBR</name>
<protein>
    <submittedName>
        <fullName evidence="1">Hydroxylamine reductase</fullName>
    </submittedName>
</protein>
<gene>
    <name evidence="1" type="ORF">AKJ31_10770</name>
</gene>
<evidence type="ECO:0000313" key="1">
    <source>
        <dbReference type="EMBL" id="KOO07370.1"/>
    </source>
</evidence>
<keyword evidence="2" id="KW-1185">Reference proteome</keyword>
<dbReference type="STRING" id="171383.AKJ31_10770"/>
<evidence type="ECO:0000313" key="2">
    <source>
        <dbReference type="Proteomes" id="UP000037530"/>
    </source>
</evidence>
<comment type="caution">
    <text evidence="1">The sequence shown here is derived from an EMBL/GenBank/DDBJ whole genome shotgun (WGS) entry which is preliminary data.</text>
</comment>
<dbReference type="EMBL" id="LHPI01000009">
    <property type="protein sequence ID" value="KOO07370.1"/>
    <property type="molecule type" value="Genomic_DNA"/>
</dbReference>
<dbReference type="OrthoDB" id="5878967at2"/>
<reference evidence="2" key="1">
    <citation type="submission" date="2015-08" db="EMBL/GenBank/DDBJ databases">
        <title>Vibrio galatheae sp. nov., a novel member of the Vibrionaceae family isolated from the Solomon Islands.</title>
        <authorList>
            <person name="Giubergia S."/>
            <person name="Machado H."/>
            <person name="Mateiu R.V."/>
            <person name="Gram L."/>
        </authorList>
    </citation>
    <scope>NUCLEOTIDE SEQUENCE [LARGE SCALE GENOMIC DNA]</scope>
    <source>
        <strain evidence="2">DSM 19134</strain>
    </source>
</reference>
<proteinExistence type="predicted"/>
<organism evidence="1 2">
    <name type="scientific">Vibrio hepatarius</name>
    <dbReference type="NCBI Taxonomy" id="171383"/>
    <lineage>
        <taxon>Bacteria</taxon>
        <taxon>Pseudomonadati</taxon>
        <taxon>Pseudomonadota</taxon>
        <taxon>Gammaproteobacteria</taxon>
        <taxon>Vibrionales</taxon>
        <taxon>Vibrionaceae</taxon>
        <taxon>Vibrio</taxon>
        <taxon>Vibrio oreintalis group</taxon>
    </lineage>
</organism>
<dbReference type="PATRIC" id="fig|171383.3.peg.2195"/>
<accession>A0A0M0HZ71</accession>
<sequence length="68" mass="7577">MNRILSSIALLFIGFFTLLFSLVLAIPLTILALVTGKRIQNAIKVNSSAFKQRSQSNVFEGEYEEVSK</sequence>
<dbReference type="Proteomes" id="UP000037530">
    <property type="component" value="Unassembled WGS sequence"/>
</dbReference>
<dbReference type="AlphaFoldDB" id="A0A0M0HZ71"/>
<dbReference type="RefSeq" id="WP_053409104.1">
    <property type="nucleotide sequence ID" value="NZ_DAIPHI010000084.1"/>
</dbReference>